<dbReference type="PRINTS" id="PR00509">
    <property type="entry name" value="PGMPMM"/>
</dbReference>
<name>A0A6C2U5B4_PONDE</name>
<dbReference type="InterPro" id="IPR036900">
    <property type="entry name" value="A-D-PHexomutase_C_sf"/>
</dbReference>
<evidence type="ECO:0000256" key="6">
    <source>
        <dbReference type="ARBA" id="ARBA00023235"/>
    </source>
</evidence>
<dbReference type="EMBL" id="CAAHFG010000002">
    <property type="protein sequence ID" value="VGO15095.1"/>
    <property type="molecule type" value="Genomic_DNA"/>
</dbReference>
<dbReference type="InterPro" id="IPR005846">
    <property type="entry name" value="A-D-PHexomutase_a/b/a-III"/>
</dbReference>
<feature type="domain" description="Alpha-D-phosphohexomutase alpha/beta/alpha" evidence="10">
    <location>
        <begin position="253"/>
        <end position="358"/>
    </location>
</feature>
<dbReference type="InterPro" id="IPR005844">
    <property type="entry name" value="A-D-PHexomutase_a/b/a-I"/>
</dbReference>
<dbReference type="InterPro" id="IPR016055">
    <property type="entry name" value="A-D-PHexomutase_a/b/a-I/II/III"/>
</dbReference>
<dbReference type="InterPro" id="IPR005845">
    <property type="entry name" value="A-D-PHexomutase_a/b/a-II"/>
</dbReference>
<keyword evidence="6" id="KW-0413">Isomerase</keyword>
<dbReference type="Gene3D" id="3.40.120.10">
    <property type="entry name" value="Alpha-D-Glucose-1,6-Bisphosphate, subunit A, domain 3"/>
    <property type="match status" value="3"/>
</dbReference>
<organism evidence="11 12">
    <name type="scientific">Pontiella desulfatans</name>
    <dbReference type="NCBI Taxonomy" id="2750659"/>
    <lineage>
        <taxon>Bacteria</taxon>
        <taxon>Pseudomonadati</taxon>
        <taxon>Kiritimatiellota</taxon>
        <taxon>Kiritimatiellia</taxon>
        <taxon>Kiritimatiellales</taxon>
        <taxon>Pontiellaceae</taxon>
        <taxon>Pontiella</taxon>
    </lineage>
</organism>
<dbReference type="SUPFAM" id="SSF53738">
    <property type="entry name" value="Phosphoglucomutase, first 3 domains"/>
    <property type="match status" value="3"/>
</dbReference>
<reference evidence="11 12" key="1">
    <citation type="submission" date="2019-04" db="EMBL/GenBank/DDBJ databases">
        <authorList>
            <person name="Van Vliet M D."/>
        </authorList>
    </citation>
    <scope>NUCLEOTIDE SEQUENCE [LARGE SCALE GENOMIC DNA]</scope>
    <source>
        <strain evidence="11 12">F1</strain>
    </source>
</reference>
<dbReference type="Pfam" id="PF02879">
    <property type="entry name" value="PGM_PMM_II"/>
    <property type="match status" value="1"/>
</dbReference>
<accession>A0A6C2U5B4</accession>
<keyword evidence="3" id="KW-0597">Phosphoprotein</keyword>
<dbReference type="CDD" id="cd03089">
    <property type="entry name" value="PMM_PGM"/>
    <property type="match status" value="1"/>
</dbReference>
<feature type="domain" description="Alpha-D-phosphohexomutase alpha/beta/alpha" evidence="8">
    <location>
        <begin position="4"/>
        <end position="133"/>
    </location>
</feature>
<dbReference type="PANTHER" id="PTHR43771">
    <property type="entry name" value="PHOSPHOMANNOMUTASE"/>
    <property type="match status" value="1"/>
</dbReference>
<evidence type="ECO:0000259" key="9">
    <source>
        <dbReference type="Pfam" id="PF02879"/>
    </source>
</evidence>
<dbReference type="Pfam" id="PF00408">
    <property type="entry name" value="PGM_PMM_IV"/>
    <property type="match status" value="1"/>
</dbReference>
<evidence type="ECO:0000313" key="12">
    <source>
        <dbReference type="Proteomes" id="UP000366872"/>
    </source>
</evidence>
<dbReference type="SUPFAM" id="SSF55957">
    <property type="entry name" value="Phosphoglucomutase, C-terminal domain"/>
    <property type="match status" value="1"/>
</dbReference>
<dbReference type="InterPro" id="IPR005843">
    <property type="entry name" value="A-D-PHexomutase_C"/>
</dbReference>
<dbReference type="AlphaFoldDB" id="A0A6C2U5B4"/>
<feature type="domain" description="Alpha-D-phosphohexomutase C-terminal" evidence="7">
    <location>
        <begin position="366"/>
        <end position="436"/>
    </location>
</feature>
<gene>
    <name evidence="11" type="primary">algC_2</name>
    <name evidence="11" type="ORF">PDESU_03675</name>
</gene>
<protein>
    <submittedName>
        <fullName evidence="11">Phosphomannomutase/phosphoglucomutase</fullName>
    </submittedName>
</protein>
<evidence type="ECO:0000256" key="5">
    <source>
        <dbReference type="ARBA" id="ARBA00022842"/>
    </source>
</evidence>
<dbReference type="Pfam" id="PF02878">
    <property type="entry name" value="PGM_PMM_I"/>
    <property type="match status" value="1"/>
</dbReference>
<evidence type="ECO:0000313" key="11">
    <source>
        <dbReference type="EMBL" id="VGO15095.1"/>
    </source>
</evidence>
<feature type="domain" description="Alpha-D-phosphohexomutase alpha/beta/alpha" evidence="9">
    <location>
        <begin position="151"/>
        <end position="247"/>
    </location>
</feature>
<dbReference type="Gene3D" id="3.30.310.50">
    <property type="entry name" value="Alpha-D-phosphohexomutase, C-terminal domain"/>
    <property type="match status" value="1"/>
</dbReference>
<dbReference type="GO" id="GO:0016868">
    <property type="term" value="F:intramolecular phosphotransferase activity"/>
    <property type="evidence" value="ECO:0007669"/>
    <property type="project" value="InterPro"/>
</dbReference>
<dbReference type="InterPro" id="IPR005841">
    <property type="entry name" value="Alpha-D-phosphohexomutase_SF"/>
</dbReference>
<dbReference type="Pfam" id="PF02880">
    <property type="entry name" value="PGM_PMM_III"/>
    <property type="match status" value="1"/>
</dbReference>
<dbReference type="PANTHER" id="PTHR43771:SF1">
    <property type="entry name" value="PHOSPHOMANNOMUTASE"/>
    <property type="match status" value="1"/>
</dbReference>
<evidence type="ECO:0000256" key="2">
    <source>
        <dbReference type="ARBA" id="ARBA00010231"/>
    </source>
</evidence>
<evidence type="ECO:0000256" key="3">
    <source>
        <dbReference type="ARBA" id="ARBA00022553"/>
    </source>
</evidence>
<sequence>MAGIFKAYDIRGIYGTDLTDEIAFKIGRAVATFLKPKKFVIGHDMRPHSTPLFEAMAKGLTMQGVDVINIGLVSTPMCYHANGKLGADGSAIITASHNPGEWNGMKICREQAIPISEATGIADIERIVNKESFDALSSVPGTVITYDIKPDYFAHIRAFANIKKSLNVVIDYANGMGILEGKTFTDAMFNITPMYDELNGTFPNHEANPLDLETLEDLSAKLKKGRYDFGIAFDGDADRAGFLDENGNNVSMDIITALIAQALLEKFPGSTILYDLRSTWAAREVIEEAGGNAMMSRVGHAFIKAQMREADAVFAGELSGHYYFRDNYYTESSALAALCVANLISETGKTLSELIRPIRRYFASGEINSKVADVSAVFERLNKKYGDADKLKLDGTTYSHTDWWFNVRTSNTEPLVRLNLEAKTASQMAAKRDEVLALIRA</sequence>
<evidence type="ECO:0000259" key="10">
    <source>
        <dbReference type="Pfam" id="PF02880"/>
    </source>
</evidence>
<proteinExistence type="inferred from homology"/>
<evidence type="ECO:0000259" key="8">
    <source>
        <dbReference type="Pfam" id="PF02878"/>
    </source>
</evidence>
<dbReference type="GO" id="GO:0046872">
    <property type="term" value="F:metal ion binding"/>
    <property type="evidence" value="ECO:0007669"/>
    <property type="project" value="UniProtKB-KW"/>
</dbReference>
<keyword evidence="5" id="KW-0460">Magnesium</keyword>
<comment type="cofactor">
    <cofactor evidence="1">
        <name>Mg(2+)</name>
        <dbReference type="ChEBI" id="CHEBI:18420"/>
    </cofactor>
</comment>
<evidence type="ECO:0000256" key="1">
    <source>
        <dbReference type="ARBA" id="ARBA00001946"/>
    </source>
</evidence>
<dbReference type="Proteomes" id="UP000366872">
    <property type="component" value="Unassembled WGS sequence"/>
</dbReference>
<keyword evidence="4" id="KW-0479">Metal-binding</keyword>
<dbReference type="GO" id="GO:0005975">
    <property type="term" value="P:carbohydrate metabolic process"/>
    <property type="evidence" value="ECO:0007669"/>
    <property type="project" value="InterPro"/>
</dbReference>
<evidence type="ECO:0000256" key="4">
    <source>
        <dbReference type="ARBA" id="ARBA00022723"/>
    </source>
</evidence>
<dbReference type="RefSeq" id="WP_136080696.1">
    <property type="nucleotide sequence ID" value="NZ_CAAHFG010000002.1"/>
</dbReference>
<evidence type="ECO:0000259" key="7">
    <source>
        <dbReference type="Pfam" id="PF00408"/>
    </source>
</evidence>
<keyword evidence="12" id="KW-1185">Reference proteome</keyword>
<comment type="similarity">
    <text evidence="2">Belongs to the phosphohexose mutase family.</text>
</comment>